<dbReference type="InterPro" id="IPR036388">
    <property type="entry name" value="WH-like_DNA-bd_sf"/>
</dbReference>
<organism evidence="6 7">
    <name type="scientific">Endosaccharibacter trunci</name>
    <dbReference type="NCBI Taxonomy" id="2812733"/>
    <lineage>
        <taxon>Bacteria</taxon>
        <taxon>Pseudomonadati</taxon>
        <taxon>Pseudomonadota</taxon>
        <taxon>Alphaproteobacteria</taxon>
        <taxon>Acetobacterales</taxon>
        <taxon>Acetobacteraceae</taxon>
        <taxon>Endosaccharibacter</taxon>
    </lineage>
</organism>
<keyword evidence="7" id="KW-1185">Reference proteome</keyword>
<dbReference type="PANTHER" id="PTHR30537:SF5">
    <property type="entry name" value="HTH-TYPE TRANSCRIPTIONAL ACTIVATOR TTDR-RELATED"/>
    <property type="match status" value="1"/>
</dbReference>
<dbReference type="Gene3D" id="1.10.10.10">
    <property type="entry name" value="Winged helix-like DNA-binding domain superfamily/Winged helix DNA-binding domain"/>
    <property type="match status" value="1"/>
</dbReference>
<comment type="caution">
    <text evidence="6">The sequence shown here is derived from an EMBL/GenBank/DDBJ whole genome shotgun (WGS) entry which is preliminary data.</text>
</comment>
<dbReference type="InterPro" id="IPR005119">
    <property type="entry name" value="LysR_subst-bd"/>
</dbReference>
<evidence type="ECO:0000259" key="5">
    <source>
        <dbReference type="PROSITE" id="PS50931"/>
    </source>
</evidence>
<dbReference type="Proteomes" id="UP001524587">
    <property type="component" value="Unassembled WGS sequence"/>
</dbReference>
<keyword evidence="2" id="KW-0805">Transcription regulation</keyword>
<evidence type="ECO:0000313" key="7">
    <source>
        <dbReference type="Proteomes" id="UP001524587"/>
    </source>
</evidence>
<comment type="similarity">
    <text evidence="1">Belongs to the LysR transcriptional regulatory family.</text>
</comment>
<dbReference type="Pfam" id="PF00126">
    <property type="entry name" value="HTH_1"/>
    <property type="match status" value="1"/>
</dbReference>
<dbReference type="RefSeq" id="WP_422862689.1">
    <property type="nucleotide sequence ID" value="NZ_JAMSKV010000001.1"/>
</dbReference>
<protein>
    <submittedName>
        <fullName evidence="6">LysR family transcriptional regulator</fullName>
    </submittedName>
</protein>
<gene>
    <name evidence="6" type="ORF">NFI95_02170</name>
</gene>
<evidence type="ECO:0000256" key="2">
    <source>
        <dbReference type="ARBA" id="ARBA00023015"/>
    </source>
</evidence>
<dbReference type="Pfam" id="PF03466">
    <property type="entry name" value="LysR_substrate"/>
    <property type="match status" value="1"/>
</dbReference>
<dbReference type="CDD" id="cd08422">
    <property type="entry name" value="PBP2_CrgA_like"/>
    <property type="match status" value="1"/>
</dbReference>
<dbReference type="SUPFAM" id="SSF46785">
    <property type="entry name" value="Winged helix' DNA-binding domain"/>
    <property type="match status" value="1"/>
</dbReference>
<dbReference type="EMBL" id="JAMSKV010000001">
    <property type="protein sequence ID" value="MCQ8277255.1"/>
    <property type="molecule type" value="Genomic_DNA"/>
</dbReference>
<dbReference type="SUPFAM" id="SSF53850">
    <property type="entry name" value="Periplasmic binding protein-like II"/>
    <property type="match status" value="1"/>
</dbReference>
<evidence type="ECO:0000256" key="4">
    <source>
        <dbReference type="ARBA" id="ARBA00023163"/>
    </source>
</evidence>
<dbReference type="PROSITE" id="PS50931">
    <property type="entry name" value="HTH_LYSR"/>
    <property type="match status" value="1"/>
</dbReference>
<name>A0ABT1W307_9PROT</name>
<dbReference type="InterPro" id="IPR036390">
    <property type="entry name" value="WH_DNA-bd_sf"/>
</dbReference>
<evidence type="ECO:0000256" key="3">
    <source>
        <dbReference type="ARBA" id="ARBA00023125"/>
    </source>
</evidence>
<dbReference type="InterPro" id="IPR000847">
    <property type="entry name" value="LysR_HTH_N"/>
</dbReference>
<feature type="domain" description="HTH lysR-type" evidence="5">
    <location>
        <begin position="3"/>
        <end position="60"/>
    </location>
</feature>
<proteinExistence type="inferred from homology"/>
<keyword evidence="4" id="KW-0804">Transcription</keyword>
<keyword evidence="3" id="KW-0238">DNA-binding</keyword>
<dbReference type="Gene3D" id="3.40.190.290">
    <property type="match status" value="1"/>
</dbReference>
<dbReference type="PANTHER" id="PTHR30537">
    <property type="entry name" value="HTH-TYPE TRANSCRIPTIONAL REGULATOR"/>
    <property type="match status" value="1"/>
</dbReference>
<reference evidence="6 7" key="1">
    <citation type="submission" date="2022-06" db="EMBL/GenBank/DDBJ databases">
        <title>Endosaccharibacter gen. nov., sp. nov., endophytic bacteria isolated from sugarcane.</title>
        <authorList>
            <person name="Pitiwittayakul N."/>
            <person name="Yukphan P."/>
            <person name="Charoenyingcharoen P."/>
            <person name="Tanasupawat S."/>
        </authorList>
    </citation>
    <scope>NUCLEOTIDE SEQUENCE [LARGE SCALE GENOMIC DNA]</scope>
    <source>
        <strain evidence="6 7">KSS8</strain>
    </source>
</reference>
<evidence type="ECO:0000256" key="1">
    <source>
        <dbReference type="ARBA" id="ARBA00009437"/>
    </source>
</evidence>
<accession>A0ABT1W307</accession>
<dbReference type="InterPro" id="IPR058163">
    <property type="entry name" value="LysR-type_TF_proteobact-type"/>
</dbReference>
<sequence>MADRLTGMEVFVRAIRLGGLSAAGRAMGMSPTMAARHLDALETRLGTTLVNRTTRRLVLTDAGATYLDRAERVLSEIAEADADASAQSRAIEGLLRVSAPATFGVMHVAPLAAEFHRLHPGVTIELGLDDRYVDLLEERWDMAIRIGRLSDSTPGTLVARRLATVRLSICASPGYLAEHGAPATLADLAKHDCLGFTLGTLTGTAVWGFGRDGGQQMPVRGSLHANNGQALVQAAAAGQGLVYGPRFIALDAIRRGDLVEVALDAEYMGPSAVYSVTHSRRRLSARVRVWIDFLAHRIPAIASEW</sequence>
<evidence type="ECO:0000313" key="6">
    <source>
        <dbReference type="EMBL" id="MCQ8277255.1"/>
    </source>
</evidence>